<proteinExistence type="predicted"/>
<keyword evidence="2" id="KW-1185">Reference proteome</keyword>
<evidence type="ECO:0000313" key="2">
    <source>
        <dbReference type="Proteomes" id="UP000094580"/>
    </source>
</evidence>
<organism evidence="1 2">
    <name type="scientific">Gottfriedia luciferensis</name>
    <dbReference type="NCBI Taxonomy" id="178774"/>
    <lineage>
        <taxon>Bacteria</taxon>
        <taxon>Bacillati</taxon>
        <taxon>Bacillota</taxon>
        <taxon>Bacilli</taxon>
        <taxon>Bacillales</taxon>
        <taxon>Bacillaceae</taxon>
        <taxon>Gottfriedia</taxon>
    </lineage>
</organism>
<dbReference type="Proteomes" id="UP000094580">
    <property type="component" value="Unassembled WGS sequence"/>
</dbReference>
<reference evidence="1 2" key="1">
    <citation type="submission" date="2016-07" db="EMBL/GenBank/DDBJ databases">
        <authorList>
            <person name="Townsley L."/>
            <person name="Shank E.A."/>
        </authorList>
    </citation>
    <scope>NUCLEOTIDE SEQUENCE [LARGE SCALE GENOMIC DNA]</scope>
    <source>
        <strain evidence="1 2">CH01</strain>
    </source>
</reference>
<gene>
    <name evidence="1" type="ORF">BED47_00800</name>
</gene>
<protein>
    <submittedName>
        <fullName evidence="1">Uncharacterized protein</fullName>
    </submittedName>
</protein>
<accession>A0ABX2ZVA3</accession>
<dbReference type="RefSeq" id="WP_069031925.1">
    <property type="nucleotide sequence ID" value="NZ_MDKC01000001.1"/>
</dbReference>
<evidence type="ECO:0000313" key="1">
    <source>
        <dbReference type="EMBL" id="ODG93740.1"/>
    </source>
</evidence>
<name>A0ABX2ZVA3_9BACI</name>
<comment type="caution">
    <text evidence="1">The sequence shown here is derived from an EMBL/GenBank/DDBJ whole genome shotgun (WGS) entry which is preliminary data.</text>
</comment>
<dbReference type="EMBL" id="MDKC01000001">
    <property type="protein sequence ID" value="ODG93740.1"/>
    <property type="molecule type" value="Genomic_DNA"/>
</dbReference>
<sequence>MALTIDIYDTSWTKTGTIFDIAYLSYKDSFFDIVNSKLHVSRKAIGVEKLTLGRILIFKDCDVPMSRYGYRCGIIETINDESDSNVIEFDVKPLKALFKQRVVLPFVDQTEYDTQVEQDVLIARLIDRNINNSTNSARNILMSTELAGGTTSVYWSGQYGTLAEAIIEICQMSDLPIGWGLRPSIVNGFPNGSMIAYTRKAEDRKDYMLFTDIAGDFKNVVTVKSNKGTATTAYGLGVNKKEFTPAGLSNTGWNRYEIDAESDSATYDGQKYDLTQAIYARRDTDSMEVQLSQTSRYIKRYEIDWFLGDKVSVMVNGVKSIKQITEVECVYEDNEYELSITFGTDNKKFAKQLRQEMAEKYGKRHYDRIGGTVIWTGAIYMQDGQSVTIDDTKQTQWALNETDKGWMLVFSDYNVGQGEQDYDWYTVYVPKTVKLNVKHAYSVSIGNAKVTTKVLTFTNKSIIGDAVNIDEVNNPGCKDTVLREVRVW</sequence>